<dbReference type="RefSeq" id="WP_251511057.1">
    <property type="nucleotide sequence ID" value="NZ_JAMBON010000001.1"/>
</dbReference>
<reference evidence="5" key="1">
    <citation type="journal article" date="2019" name="Int. J. Syst. Evol. Microbiol.">
        <title>The Global Catalogue of Microorganisms (GCM) 10K type strain sequencing project: providing services to taxonomists for standard genome sequencing and annotation.</title>
        <authorList>
            <consortium name="The Broad Institute Genomics Platform"/>
            <consortium name="The Broad Institute Genome Sequencing Center for Infectious Disease"/>
            <person name="Wu L."/>
            <person name="Ma J."/>
        </authorList>
    </citation>
    <scope>NUCLEOTIDE SEQUENCE [LARGE SCALE GENOMIC DNA]</scope>
    <source>
        <strain evidence="5">CGMCC 1.12376</strain>
    </source>
</reference>
<feature type="binding site" evidence="3">
    <location>
        <position position="101"/>
    </location>
    <ligand>
        <name>ATP</name>
        <dbReference type="ChEBI" id="CHEBI:30616"/>
    </ligand>
</feature>
<dbReference type="Proteomes" id="UP001597221">
    <property type="component" value="Unassembled WGS sequence"/>
</dbReference>
<keyword evidence="2 3" id="KW-0819">tRNA processing</keyword>
<dbReference type="InterPro" id="IPR014729">
    <property type="entry name" value="Rossmann-like_a/b/a_fold"/>
</dbReference>
<keyword evidence="3" id="KW-0067">ATP-binding</keyword>
<dbReference type="SUPFAM" id="SSF52374">
    <property type="entry name" value="Nucleotidylyl transferase"/>
    <property type="match status" value="1"/>
</dbReference>
<evidence type="ECO:0000256" key="2">
    <source>
        <dbReference type="ARBA" id="ARBA00022694"/>
    </source>
</evidence>
<keyword evidence="3" id="KW-0694">RNA-binding</keyword>
<organism evidence="4 5">
    <name type="scientific">Oceanobacillus luteolus</name>
    <dbReference type="NCBI Taxonomy" id="1274358"/>
    <lineage>
        <taxon>Bacteria</taxon>
        <taxon>Bacillati</taxon>
        <taxon>Bacillota</taxon>
        <taxon>Bacilli</taxon>
        <taxon>Bacillales</taxon>
        <taxon>Bacillaceae</taxon>
        <taxon>Oceanobacillus</taxon>
    </lineage>
</organism>
<gene>
    <name evidence="3" type="primary">tmcAL</name>
    <name evidence="4" type="ORF">ACFSBH_07985</name>
</gene>
<keyword evidence="3" id="KW-0547">Nucleotide-binding</keyword>
<evidence type="ECO:0000313" key="4">
    <source>
        <dbReference type="EMBL" id="MFD1607588.1"/>
    </source>
</evidence>
<dbReference type="EC" id="6.3.4.-" evidence="3"/>
<name>A0ABW4HPR2_9BACI</name>
<protein>
    <recommendedName>
        <fullName evidence="3">tRNA(Met) cytidine acetate ligase</fullName>
        <ecNumber evidence="3">6.3.4.-</ecNumber>
    </recommendedName>
</protein>
<comment type="catalytic activity">
    <reaction evidence="3">
        <text>cytidine(34) in elongator tRNA(Met) + acetate + ATP = N(4)-acetylcytidine(34) in elongator tRNA(Met) + AMP + diphosphate</text>
        <dbReference type="Rhea" id="RHEA:58144"/>
        <dbReference type="Rhea" id="RHEA-COMP:10693"/>
        <dbReference type="Rhea" id="RHEA-COMP:10694"/>
        <dbReference type="ChEBI" id="CHEBI:30089"/>
        <dbReference type="ChEBI" id="CHEBI:30616"/>
        <dbReference type="ChEBI" id="CHEBI:33019"/>
        <dbReference type="ChEBI" id="CHEBI:74900"/>
        <dbReference type="ChEBI" id="CHEBI:82748"/>
        <dbReference type="ChEBI" id="CHEBI:456215"/>
    </reaction>
</comment>
<comment type="function">
    <text evidence="3">Catalyzes the formation of N(4)-acetylcytidine (ac(4)C) at the wobble position of elongator tRNA(Met), using acetate and ATP as substrates. First activates an acetate ion to form acetyladenylate (Ac-AMP) and then transfers the acetyl group to tRNA to form ac(4)C34.</text>
</comment>
<keyword evidence="5" id="KW-1185">Reference proteome</keyword>
<evidence type="ECO:0000256" key="3">
    <source>
        <dbReference type="HAMAP-Rule" id="MF_01539"/>
    </source>
</evidence>
<evidence type="ECO:0000313" key="5">
    <source>
        <dbReference type="Proteomes" id="UP001597221"/>
    </source>
</evidence>
<dbReference type="NCBIfam" id="NF010191">
    <property type="entry name" value="PRK13670.1"/>
    <property type="match status" value="1"/>
</dbReference>
<dbReference type="EMBL" id="JBHUDE010000040">
    <property type="protein sequence ID" value="MFD1607588.1"/>
    <property type="molecule type" value="Genomic_DNA"/>
</dbReference>
<dbReference type="PANTHER" id="PTHR37825">
    <property type="entry name" value="TRNA(MET) CYTIDINE ACETATE LIGASE"/>
    <property type="match status" value="1"/>
</dbReference>
<dbReference type="HAMAP" id="MF_01539">
    <property type="entry name" value="TmcAL"/>
    <property type="match status" value="1"/>
</dbReference>
<comment type="caution">
    <text evidence="4">The sequence shown here is derived from an EMBL/GenBank/DDBJ whole genome shotgun (WGS) entry which is preliminary data.</text>
</comment>
<accession>A0ABW4HPR2</accession>
<sequence>MKSCGVIVEYNPFHNGHAYHIQEAKKVTGADTVIAVMSGNFLQRGEPAIIDKYHRAEAALSSGIDLVLELPYAFAVQNSDLFAKGAVNTLHKMGVSSICFGSEAGDAAQFKTSFTSFLEQKDVYEKELKHWLNKGLSFPEASMHAYGAIGLTTEAMDLSQPNNILGMSYVKTIMENKFPIEIHTIKRINNHFHEPEITNAIASATSIRNEMIQSGNLTSKVIAAIPDVTLHQLQEYKRKTTLWHQWENYFQILNYRVQTMTHSELRDIHGVVEGLEYRLSKTAKYARSMQEWMESIKTKRYTWTRIQRLFVHLLTNTRKSELDSYLKESTGVPYVRLLGMTERGQRYLNKMKKTVEVPIITNFSKDMHPMLQLEERATAAYYSILSPETRLSLSKQELRTPLRI</sequence>
<keyword evidence="3" id="KW-0963">Cytoplasm</keyword>
<keyword evidence="3" id="KW-0820">tRNA-binding</keyword>
<dbReference type="Gene3D" id="3.40.50.620">
    <property type="entry name" value="HUPs"/>
    <property type="match status" value="1"/>
</dbReference>
<comment type="subcellular location">
    <subcellularLocation>
        <location evidence="3">Cytoplasm</location>
    </subcellularLocation>
</comment>
<feature type="binding site" evidence="3">
    <location>
        <begin position="7"/>
        <end position="20"/>
    </location>
    <ligand>
        <name>ATP</name>
        <dbReference type="ChEBI" id="CHEBI:30616"/>
    </ligand>
</feature>
<feature type="binding site" evidence="3">
    <location>
        <position position="162"/>
    </location>
    <ligand>
        <name>ATP</name>
        <dbReference type="ChEBI" id="CHEBI:30616"/>
    </ligand>
</feature>
<dbReference type="PANTHER" id="PTHR37825:SF1">
    <property type="entry name" value="TRNA(MET) CYTIDINE ACETATE LIGASE"/>
    <property type="match status" value="1"/>
</dbReference>
<dbReference type="Pfam" id="PF05636">
    <property type="entry name" value="HIGH_NTase1"/>
    <property type="match status" value="1"/>
</dbReference>
<keyword evidence="1 3" id="KW-0436">Ligase</keyword>
<evidence type="ECO:0000256" key="1">
    <source>
        <dbReference type="ARBA" id="ARBA00022598"/>
    </source>
</evidence>
<comment type="similarity">
    <text evidence="3">Belongs to the TmcAL family.</text>
</comment>
<proteinExistence type="inferred from homology"/>
<feature type="binding site" evidence="3">
    <location>
        <begin position="187"/>
        <end position="188"/>
    </location>
    <ligand>
        <name>ATP</name>
        <dbReference type="ChEBI" id="CHEBI:30616"/>
    </ligand>
</feature>
<dbReference type="InterPro" id="IPR008513">
    <property type="entry name" value="tRNA(Met)_cyd_acetate_ligase"/>
</dbReference>